<keyword evidence="6" id="KW-1185">Reference proteome</keyword>
<accession>A0ABV7M085</accession>
<evidence type="ECO:0000313" key="5">
    <source>
        <dbReference type="EMBL" id="MFC3292031.1"/>
    </source>
</evidence>
<evidence type="ECO:0000256" key="1">
    <source>
        <dbReference type="ARBA" id="ARBA00010834"/>
    </source>
</evidence>
<dbReference type="EMBL" id="JBHRUH010000012">
    <property type="protein sequence ID" value="MFC3292031.1"/>
    <property type="molecule type" value="Genomic_DNA"/>
</dbReference>
<organism evidence="5 6">
    <name type="scientific">Modicisalibacter luteus</name>
    <dbReference type="NCBI Taxonomy" id="453962"/>
    <lineage>
        <taxon>Bacteria</taxon>
        <taxon>Pseudomonadati</taxon>
        <taxon>Pseudomonadota</taxon>
        <taxon>Gammaproteobacteria</taxon>
        <taxon>Oceanospirillales</taxon>
        <taxon>Halomonadaceae</taxon>
        <taxon>Modicisalibacter</taxon>
    </lineage>
</organism>
<comment type="caution">
    <text evidence="5">The sequence shown here is derived from an EMBL/GenBank/DDBJ whole genome shotgun (WGS) entry which is preliminary data.</text>
</comment>
<dbReference type="GO" id="GO:0005840">
    <property type="term" value="C:ribosome"/>
    <property type="evidence" value="ECO:0007669"/>
    <property type="project" value="UniProtKB-KW"/>
</dbReference>
<evidence type="ECO:0000256" key="3">
    <source>
        <dbReference type="ARBA" id="ARBA00023274"/>
    </source>
</evidence>
<sequence>MAKGDHRSKRGKITRGSHGRRRPNTQRQKDRLKQRGY</sequence>
<feature type="compositionally biased region" description="Basic residues" evidence="4">
    <location>
        <begin position="1"/>
        <end position="26"/>
    </location>
</feature>
<name>A0ABV7M085_9GAMM</name>
<dbReference type="Proteomes" id="UP001595640">
    <property type="component" value="Unassembled WGS sequence"/>
</dbReference>
<keyword evidence="3" id="KW-0687">Ribonucleoprotein</keyword>
<evidence type="ECO:0000313" key="6">
    <source>
        <dbReference type="Proteomes" id="UP001595640"/>
    </source>
</evidence>
<feature type="compositionally biased region" description="Basic and acidic residues" evidence="4">
    <location>
        <begin position="27"/>
        <end position="37"/>
    </location>
</feature>
<reference evidence="6" key="1">
    <citation type="journal article" date="2019" name="Int. J. Syst. Evol. Microbiol.">
        <title>The Global Catalogue of Microorganisms (GCM) 10K type strain sequencing project: providing services to taxonomists for standard genome sequencing and annotation.</title>
        <authorList>
            <consortium name="The Broad Institute Genomics Platform"/>
            <consortium name="The Broad Institute Genome Sequencing Center for Infectious Disease"/>
            <person name="Wu L."/>
            <person name="Ma J."/>
        </authorList>
    </citation>
    <scope>NUCLEOTIDE SEQUENCE [LARGE SCALE GENOMIC DNA]</scope>
    <source>
        <strain evidence="6">KCTC 12847</strain>
    </source>
</reference>
<evidence type="ECO:0000256" key="4">
    <source>
        <dbReference type="SAM" id="MobiDB-lite"/>
    </source>
</evidence>
<comment type="similarity">
    <text evidence="1">Belongs to the bacterial ribosomal protein bTHX family.</text>
</comment>
<protein>
    <submittedName>
        <fullName evidence="5">30S ribosomal protein THX</fullName>
    </submittedName>
</protein>
<proteinExistence type="inferred from homology"/>
<dbReference type="NCBIfam" id="TIGR04560">
    <property type="entry name" value="ribo_THX"/>
    <property type="match status" value="1"/>
</dbReference>
<feature type="region of interest" description="Disordered" evidence="4">
    <location>
        <begin position="1"/>
        <end position="37"/>
    </location>
</feature>
<gene>
    <name evidence="5" type="ORF">ACFOEI_08095</name>
</gene>
<keyword evidence="2 5" id="KW-0689">Ribosomal protein</keyword>
<dbReference type="InterPro" id="IPR030826">
    <property type="entry name" value="Ribosomal_bTHX/bTHXc/bTHXm"/>
</dbReference>
<dbReference type="RefSeq" id="WP_019017481.1">
    <property type="nucleotide sequence ID" value="NZ_BMXD01000003.1"/>
</dbReference>
<evidence type="ECO:0000256" key="2">
    <source>
        <dbReference type="ARBA" id="ARBA00022980"/>
    </source>
</evidence>